<gene>
    <name evidence="4" type="ORF">CEURO_LOCUS9202</name>
</gene>
<feature type="compositionally biased region" description="Polar residues" evidence="2">
    <location>
        <begin position="220"/>
        <end position="236"/>
    </location>
</feature>
<organism evidence="4 5">
    <name type="scientific">Cuscuta europaea</name>
    <name type="common">European dodder</name>
    <dbReference type="NCBI Taxonomy" id="41803"/>
    <lineage>
        <taxon>Eukaryota</taxon>
        <taxon>Viridiplantae</taxon>
        <taxon>Streptophyta</taxon>
        <taxon>Embryophyta</taxon>
        <taxon>Tracheophyta</taxon>
        <taxon>Spermatophyta</taxon>
        <taxon>Magnoliopsida</taxon>
        <taxon>eudicotyledons</taxon>
        <taxon>Gunneridae</taxon>
        <taxon>Pentapetalae</taxon>
        <taxon>asterids</taxon>
        <taxon>lamiids</taxon>
        <taxon>Solanales</taxon>
        <taxon>Convolvulaceae</taxon>
        <taxon>Cuscuteae</taxon>
        <taxon>Cuscuta</taxon>
        <taxon>Cuscuta subgen. Cuscuta</taxon>
    </lineage>
</organism>
<feature type="domain" description="Glabrous enhancer-binding protein-like DBD" evidence="3">
    <location>
        <begin position="103"/>
        <end position="193"/>
    </location>
</feature>
<evidence type="ECO:0000313" key="5">
    <source>
        <dbReference type="Proteomes" id="UP001152484"/>
    </source>
</evidence>
<feature type="compositionally biased region" description="Basic and acidic residues" evidence="2">
    <location>
        <begin position="267"/>
        <end position="292"/>
    </location>
</feature>
<feature type="compositionally biased region" description="Basic and acidic residues" evidence="2">
    <location>
        <begin position="243"/>
        <end position="253"/>
    </location>
</feature>
<dbReference type="AlphaFoldDB" id="A0A9P1E7R6"/>
<dbReference type="Pfam" id="PF04504">
    <property type="entry name" value="GeBP-like_DBD"/>
    <property type="match status" value="1"/>
</dbReference>
<dbReference type="InterPro" id="IPR007592">
    <property type="entry name" value="GEBP"/>
</dbReference>
<keyword evidence="5" id="KW-1185">Reference proteome</keyword>
<dbReference type="EMBL" id="CAMAPE010000018">
    <property type="protein sequence ID" value="CAH9084997.1"/>
    <property type="molecule type" value="Genomic_DNA"/>
</dbReference>
<proteinExistence type="inferred from homology"/>
<comment type="caution">
    <text evidence="4">The sequence shown here is derived from an EMBL/GenBank/DDBJ whole genome shotgun (WGS) entry which is preliminary data.</text>
</comment>
<evidence type="ECO:0000256" key="2">
    <source>
        <dbReference type="SAM" id="MobiDB-lite"/>
    </source>
</evidence>
<dbReference type="PANTHER" id="PTHR31662">
    <property type="entry name" value="BNAANNG10740D PROTEIN-RELATED"/>
    <property type="match status" value="1"/>
</dbReference>
<dbReference type="InterPro" id="IPR053932">
    <property type="entry name" value="GeBP-like_DBD"/>
</dbReference>
<evidence type="ECO:0000313" key="4">
    <source>
        <dbReference type="EMBL" id="CAH9084997.1"/>
    </source>
</evidence>
<feature type="compositionally biased region" description="Polar residues" evidence="2">
    <location>
        <begin position="355"/>
        <end position="367"/>
    </location>
</feature>
<dbReference type="PANTHER" id="PTHR31662:SF33">
    <property type="entry name" value="DNA-BINDING STOREKEEPER PROTEIN TRANSCRIPTIONAL REGULATOR-LIKE PROTEIN"/>
    <property type="match status" value="1"/>
</dbReference>
<dbReference type="OrthoDB" id="661680at2759"/>
<reference evidence="4" key="1">
    <citation type="submission" date="2022-07" db="EMBL/GenBank/DDBJ databases">
        <authorList>
            <person name="Macas J."/>
            <person name="Novak P."/>
            <person name="Neumann P."/>
        </authorList>
    </citation>
    <scope>NUCLEOTIDE SEQUENCE</scope>
</reference>
<name>A0A9P1E7R6_CUSEU</name>
<sequence length="465" mass="51028">MAPKSRLTLLVQPTSADPNKKIHQSEPLASQGEKNPGKRKRAPPGFKKKSPEASDEPNLTPKLPGSPKRALHAVGEEEPRKKKKNISGEADVPSEQKKSAPHNRVWNDDDQVAILQGMIDFKAQRGTDPSADYAAFKDFVMDKLHGSFSKTQIGAKIRGLHRKFLTLSKKGDLPTSAQPYECQVYELLAKIWGTASSINAKSPGVASDFAKPEAKFASGEVNQVSNSKKTTETTNIMDAPKAASDKKTTAHDHKEKKKKKRKKRKTHPEEEVEKTTGEKNHEQISIAEKDKQTAANGKGNPTASPKGNDNHSGSNAKANQTAADGKDNRYSASKEKNSQPAPAPSAKGNKHNHSASEGKNSQPSANENLNQASLKNVMNGEAKNETGDFQSKYPCLVRSFNKENYSFSTQETIDMLKEKVNLIERTQAVEIEEKWVKLREEHAAHCVKVADLVALQARFLFDAAL</sequence>
<dbReference type="Proteomes" id="UP001152484">
    <property type="component" value="Unassembled WGS sequence"/>
</dbReference>
<dbReference type="GO" id="GO:0006355">
    <property type="term" value="P:regulation of DNA-templated transcription"/>
    <property type="evidence" value="ECO:0007669"/>
    <property type="project" value="InterPro"/>
</dbReference>
<feature type="region of interest" description="Disordered" evidence="2">
    <location>
        <begin position="218"/>
        <end position="367"/>
    </location>
</feature>
<evidence type="ECO:0000256" key="1">
    <source>
        <dbReference type="ARBA" id="ARBA00010820"/>
    </source>
</evidence>
<accession>A0A9P1E7R6</accession>
<evidence type="ECO:0000259" key="3">
    <source>
        <dbReference type="Pfam" id="PF04504"/>
    </source>
</evidence>
<protein>
    <recommendedName>
        <fullName evidence="3">Glabrous enhancer-binding protein-like DBD domain-containing protein</fullName>
    </recommendedName>
</protein>
<feature type="compositionally biased region" description="Basic residues" evidence="2">
    <location>
        <begin position="37"/>
        <end position="48"/>
    </location>
</feature>
<feature type="region of interest" description="Disordered" evidence="2">
    <location>
        <begin position="1"/>
        <end position="103"/>
    </location>
</feature>
<feature type="compositionally biased region" description="Basic and acidic residues" evidence="2">
    <location>
        <begin position="324"/>
        <end position="337"/>
    </location>
</feature>
<dbReference type="GO" id="GO:0005634">
    <property type="term" value="C:nucleus"/>
    <property type="evidence" value="ECO:0007669"/>
    <property type="project" value="TreeGrafter"/>
</dbReference>
<comment type="similarity">
    <text evidence="1">Belongs to the GeBP family.</text>
</comment>
<feature type="compositionally biased region" description="Polar residues" evidence="2">
    <location>
        <begin position="293"/>
        <end position="322"/>
    </location>
</feature>
<feature type="compositionally biased region" description="Basic residues" evidence="2">
    <location>
        <begin position="254"/>
        <end position="266"/>
    </location>
</feature>